<sequence>MNWEPVIGLEIHAQLATASKIFSGASTRYGVEPNTQACAIDLGLPGVLPVLNQEAVRMAVKFGLATNATITTRSIFARKNYFYPDLPKGYQISQYELPIVHGGCLDIEWKEKHTKTIGITRAHLEEDAGKSLHGDFHGMTGIDLNRAGTPLIEIVSDPDMRSAREAVTYMRKIHALVRYLEICDGNMQEGSFRCDANISVRPKEERKLGTRTELKNLNSFRFVERAIQYEIERQIDILESGNKVLQETRLYDPEKNETRSMRTKEEANDYRYFPDPDLLPVVLDTDFIEGVRRTLPELPDAKKTRFQSEYELSAIDAGLLTSSRKLADFYEATVAASMNAPKLSANWIMVDLTGALNKAGKEITESPVNPEMLGGMIRRIVDGTISGKIAKLVFDAMWNEEGEADDIIEAKGLRQVTDTEEIDRLIIDAIEKNPNQVAQYRAGKEKLLGFFVGLVMKASKGKANPGQVNERLREKLAINNQH</sequence>
<gene>
    <name evidence="11" type="primary">gatB</name>
    <name evidence="13" type="ORF">BECKLFY1418A_GA0070994_11115</name>
</gene>
<comment type="function">
    <text evidence="8 11">Allows the formation of correctly charged Asn-tRNA(Asn) or Gln-tRNA(Gln) through the transamidation of misacylated Asp-tRNA(Asn) or Glu-tRNA(Gln) in organisms which lack either or both of asparaginyl-tRNA or glutaminyl-tRNA synthetases. The reaction takes place in the presence of glutamine and ATP through an activated phospho-Asp-tRNA(Asn) or phospho-Glu-tRNA(Gln).</text>
</comment>
<reference evidence="13" key="1">
    <citation type="submission" date="2019-02" db="EMBL/GenBank/DDBJ databases">
        <authorList>
            <person name="Gruber-Vodicka R. H."/>
            <person name="Seah K. B. B."/>
        </authorList>
    </citation>
    <scope>NUCLEOTIDE SEQUENCE</scope>
    <source>
        <strain evidence="13">BECK_M6</strain>
    </source>
</reference>
<dbReference type="GO" id="GO:0070681">
    <property type="term" value="P:glutaminyl-tRNAGln biosynthesis via transamidation"/>
    <property type="evidence" value="ECO:0007669"/>
    <property type="project" value="TreeGrafter"/>
</dbReference>
<dbReference type="FunFam" id="1.10.150.380:FF:000001">
    <property type="entry name" value="Aspartyl/glutamyl-tRNA(Asn/Gln) amidotransferase subunit B"/>
    <property type="match status" value="1"/>
</dbReference>
<protein>
    <recommendedName>
        <fullName evidence="3 11">Aspartyl/glutamyl-tRNA(Asn/Gln) amidotransferase subunit B</fullName>
        <shortName evidence="11">Asp/Glu-ADT subunit B</shortName>
        <ecNumber evidence="11">6.3.5.-</ecNumber>
    </recommendedName>
</protein>
<dbReference type="GO" id="GO:0005524">
    <property type="term" value="F:ATP binding"/>
    <property type="evidence" value="ECO:0007669"/>
    <property type="project" value="UniProtKB-KW"/>
</dbReference>
<accession>A0A450V5L5</accession>
<dbReference type="EC" id="6.3.5.-" evidence="11"/>
<evidence type="ECO:0000256" key="11">
    <source>
        <dbReference type="HAMAP-Rule" id="MF_00121"/>
    </source>
</evidence>
<dbReference type="EMBL" id="CAADFH010000111">
    <property type="protein sequence ID" value="VFK00061.1"/>
    <property type="molecule type" value="Genomic_DNA"/>
</dbReference>
<dbReference type="PANTHER" id="PTHR11659:SF0">
    <property type="entry name" value="GLUTAMYL-TRNA(GLN) AMIDOTRANSFERASE SUBUNIT B, MITOCHONDRIAL"/>
    <property type="match status" value="1"/>
</dbReference>
<comment type="similarity">
    <text evidence="1 11">Belongs to the GatB/GatE family. GatB subfamily.</text>
</comment>
<evidence type="ECO:0000313" key="13">
    <source>
        <dbReference type="EMBL" id="VFK00061.1"/>
    </source>
</evidence>
<dbReference type="Gene3D" id="1.10.150.380">
    <property type="entry name" value="GatB domain, N-terminal subdomain"/>
    <property type="match status" value="1"/>
</dbReference>
<keyword evidence="6 11" id="KW-0067">ATP-binding</keyword>
<keyword evidence="7 11" id="KW-0648">Protein biosynthesis</keyword>
<keyword evidence="13" id="KW-0808">Transferase</keyword>
<evidence type="ECO:0000256" key="7">
    <source>
        <dbReference type="ARBA" id="ARBA00022917"/>
    </source>
</evidence>
<dbReference type="AlphaFoldDB" id="A0A450V5L5"/>
<dbReference type="InterPro" id="IPR018027">
    <property type="entry name" value="Asn/Gln_amidotransferase"/>
</dbReference>
<evidence type="ECO:0000256" key="2">
    <source>
        <dbReference type="ARBA" id="ARBA00011123"/>
    </source>
</evidence>
<dbReference type="InterPro" id="IPR017958">
    <property type="entry name" value="Gln-tRNA_amidoTrfase_suB_CS"/>
</dbReference>
<dbReference type="Pfam" id="PF02637">
    <property type="entry name" value="GatB_Yqey"/>
    <property type="match status" value="1"/>
</dbReference>
<dbReference type="SMART" id="SM00845">
    <property type="entry name" value="GatB_Yqey"/>
    <property type="match status" value="1"/>
</dbReference>
<dbReference type="PANTHER" id="PTHR11659">
    <property type="entry name" value="GLUTAMYL-TRNA GLN AMIDOTRANSFERASE SUBUNIT B MITOCHONDRIAL AND PROKARYOTIC PET112-RELATED"/>
    <property type="match status" value="1"/>
</dbReference>
<dbReference type="SUPFAM" id="SSF55931">
    <property type="entry name" value="Glutamine synthetase/guanido kinase"/>
    <property type="match status" value="1"/>
</dbReference>
<evidence type="ECO:0000256" key="10">
    <source>
        <dbReference type="ARBA" id="ARBA00047913"/>
    </source>
</evidence>
<proteinExistence type="inferred from homology"/>
<keyword evidence="5 11" id="KW-0547">Nucleotide-binding</keyword>
<name>A0A450V5L5_9GAMM</name>
<organism evidence="13">
    <name type="scientific">Candidatus Kentrum sp. LFY</name>
    <dbReference type="NCBI Taxonomy" id="2126342"/>
    <lineage>
        <taxon>Bacteria</taxon>
        <taxon>Pseudomonadati</taxon>
        <taxon>Pseudomonadota</taxon>
        <taxon>Gammaproteobacteria</taxon>
        <taxon>Candidatus Kentrum</taxon>
    </lineage>
</organism>
<dbReference type="FunFam" id="1.10.10.410:FF:000001">
    <property type="entry name" value="Aspartyl/glutamyl-tRNA(Asn/Gln) amidotransferase subunit B"/>
    <property type="match status" value="1"/>
</dbReference>
<evidence type="ECO:0000259" key="12">
    <source>
        <dbReference type="SMART" id="SM00845"/>
    </source>
</evidence>
<dbReference type="InterPro" id="IPR023168">
    <property type="entry name" value="GatB_Yqey_C_2"/>
</dbReference>
<evidence type="ECO:0000256" key="4">
    <source>
        <dbReference type="ARBA" id="ARBA00022598"/>
    </source>
</evidence>
<feature type="domain" description="Asn/Gln amidotransferase" evidence="12">
    <location>
        <begin position="328"/>
        <end position="476"/>
    </location>
</feature>
<dbReference type="NCBIfam" id="TIGR00133">
    <property type="entry name" value="gatB"/>
    <property type="match status" value="1"/>
</dbReference>
<evidence type="ECO:0000256" key="6">
    <source>
        <dbReference type="ARBA" id="ARBA00022840"/>
    </source>
</evidence>
<dbReference type="InterPro" id="IPR003789">
    <property type="entry name" value="Asn/Gln_tRNA_amidoTrase-B-like"/>
</dbReference>
<dbReference type="Pfam" id="PF02934">
    <property type="entry name" value="GatB_N"/>
    <property type="match status" value="1"/>
</dbReference>
<keyword evidence="4 11" id="KW-0436">Ligase</keyword>
<dbReference type="InterPro" id="IPR006075">
    <property type="entry name" value="Asn/Gln-tRNA_Trfase_suB/E_cat"/>
</dbReference>
<comment type="catalytic activity">
    <reaction evidence="10 11">
        <text>L-glutamyl-tRNA(Gln) + L-glutamine + ATP + H2O = L-glutaminyl-tRNA(Gln) + L-glutamate + ADP + phosphate + H(+)</text>
        <dbReference type="Rhea" id="RHEA:17521"/>
        <dbReference type="Rhea" id="RHEA-COMP:9681"/>
        <dbReference type="Rhea" id="RHEA-COMP:9684"/>
        <dbReference type="ChEBI" id="CHEBI:15377"/>
        <dbReference type="ChEBI" id="CHEBI:15378"/>
        <dbReference type="ChEBI" id="CHEBI:29985"/>
        <dbReference type="ChEBI" id="CHEBI:30616"/>
        <dbReference type="ChEBI" id="CHEBI:43474"/>
        <dbReference type="ChEBI" id="CHEBI:58359"/>
        <dbReference type="ChEBI" id="CHEBI:78520"/>
        <dbReference type="ChEBI" id="CHEBI:78521"/>
        <dbReference type="ChEBI" id="CHEBI:456216"/>
    </reaction>
</comment>
<evidence type="ECO:0000256" key="8">
    <source>
        <dbReference type="ARBA" id="ARBA00024799"/>
    </source>
</evidence>
<dbReference type="NCBIfam" id="NF004015">
    <property type="entry name" value="PRK05477.1-5"/>
    <property type="match status" value="1"/>
</dbReference>
<dbReference type="NCBIfam" id="NF004012">
    <property type="entry name" value="PRK05477.1-2"/>
    <property type="match status" value="1"/>
</dbReference>
<dbReference type="GO" id="GO:0006412">
    <property type="term" value="P:translation"/>
    <property type="evidence" value="ECO:0007669"/>
    <property type="project" value="UniProtKB-UniRule"/>
</dbReference>
<dbReference type="PROSITE" id="PS01234">
    <property type="entry name" value="GATB"/>
    <property type="match status" value="1"/>
</dbReference>
<dbReference type="InterPro" id="IPR017959">
    <property type="entry name" value="Asn/Gln-tRNA_amidoTrfase_suB/E"/>
</dbReference>
<dbReference type="GO" id="GO:0016740">
    <property type="term" value="F:transferase activity"/>
    <property type="evidence" value="ECO:0007669"/>
    <property type="project" value="UniProtKB-KW"/>
</dbReference>
<evidence type="ECO:0000256" key="3">
    <source>
        <dbReference type="ARBA" id="ARBA00016923"/>
    </source>
</evidence>
<dbReference type="SUPFAM" id="SSF89095">
    <property type="entry name" value="GatB/YqeY motif"/>
    <property type="match status" value="1"/>
</dbReference>
<dbReference type="InterPro" id="IPR014746">
    <property type="entry name" value="Gln_synth/guanido_kin_cat_dom"/>
</dbReference>
<evidence type="ECO:0000256" key="9">
    <source>
        <dbReference type="ARBA" id="ARBA00047380"/>
    </source>
</evidence>
<dbReference type="GO" id="GO:0050566">
    <property type="term" value="F:asparaginyl-tRNA synthase (glutamine-hydrolyzing) activity"/>
    <property type="evidence" value="ECO:0007669"/>
    <property type="project" value="RHEA"/>
</dbReference>
<comment type="subunit">
    <text evidence="2 11">Heterotrimer of A, B and C subunits.</text>
</comment>
<dbReference type="NCBIfam" id="NF004014">
    <property type="entry name" value="PRK05477.1-4"/>
    <property type="match status" value="1"/>
</dbReference>
<dbReference type="InterPro" id="IPR042114">
    <property type="entry name" value="GatB_C_1"/>
</dbReference>
<evidence type="ECO:0000256" key="5">
    <source>
        <dbReference type="ARBA" id="ARBA00022741"/>
    </source>
</evidence>
<dbReference type="Gene3D" id="1.10.10.410">
    <property type="match status" value="1"/>
</dbReference>
<dbReference type="InterPro" id="IPR004413">
    <property type="entry name" value="GatB"/>
</dbReference>
<evidence type="ECO:0000256" key="1">
    <source>
        <dbReference type="ARBA" id="ARBA00005306"/>
    </source>
</evidence>
<dbReference type="GO" id="GO:0050567">
    <property type="term" value="F:glutaminyl-tRNA synthase (glutamine-hydrolyzing) activity"/>
    <property type="evidence" value="ECO:0007669"/>
    <property type="project" value="UniProtKB-UniRule"/>
</dbReference>
<dbReference type="HAMAP" id="MF_00121">
    <property type="entry name" value="GatB"/>
    <property type="match status" value="1"/>
</dbReference>
<comment type="catalytic activity">
    <reaction evidence="9 11">
        <text>L-aspartyl-tRNA(Asn) + L-glutamine + ATP + H2O = L-asparaginyl-tRNA(Asn) + L-glutamate + ADP + phosphate + 2 H(+)</text>
        <dbReference type="Rhea" id="RHEA:14513"/>
        <dbReference type="Rhea" id="RHEA-COMP:9674"/>
        <dbReference type="Rhea" id="RHEA-COMP:9677"/>
        <dbReference type="ChEBI" id="CHEBI:15377"/>
        <dbReference type="ChEBI" id="CHEBI:15378"/>
        <dbReference type="ChEBI" id="CHEBI:29985"/>
        <dbReference type="ChEBI" id="CHEBI:30616"/>
        <dbReference type="ChEBI" id="CHEBI:43474"/>
        <dbReference type="ChEBI" id="CHEBI:58359"/>
        <dbReference type="ChEBI" id="CHEBI:78515"/>
        <dbReference type="ChEBI" id="CHEBI:78516"/>
        <dbReference type="ChEBI" id="CHEBI:456216"/>
    </reaction>
</comment>